<accession>A0NK12</accession>
<evidence type="ECO:0000313" key="3">
    <source>
        <dbReference type="Proteomes" id="UP000003346"/>
    </source>
</evidence>
<dbReference type="AlphaFoldDB" id="A0NK12"/>
<reference evidence="2 3" key="1">
    <citation type="submission" date="2006-11" db="EMBL/GenBank/DDBJ databases">
        <authorList>
            <consortium name="Laboratoire de Microbiologie (Universite Bourgogne)"/>
            <consortium name="GENOME Express"/>
            <consortium name="UMR Oenologie Ampelologie (Universite Bordeaux 2)"/>
            <person name="Guzzo J."/>
        </authorList>
    </citation>
    <scope>NUCLEOTIDE SEQUENCE [LARGE SCALE GENOMIC DNA]</scope>
    <source>
        <strain evidence="2 3">ATCC BAA-1163</strain>
    </source>
</reference>
<evidence type="ECO:0000256" key="1">
    <source>
        <dbReference type="SAM" id="Phobius"/>
    </source>
</evidence>
<organism evidence="2 3">
    <name type="scientific">Oenococcus oeni ATCC BAA-1163</name>
    <dbReference type="NCBI Taxonomy" id="379360"/>
    <lineage>
        <taxon>Bacteria</taxon>
        <taxon>Bacillati</taxon>
        <taxon>Bacillota</taxon>
        <taxon>Bacilli</taxon>
        <taxon>Lactobacillales</taxon>
        <taxon>Lactobacillaceae</taxon>
        <taxon>Oenococcus</taxon>
    </lineage>
</organism>
<feature type="transmembrane region" description="Helical" evidence="1">
    <location>
        <begin position="178"/>
        <end position="201"/>
    </location>
</feature>
<dbReference type="HOGENOM" id="CLU_089225_2_0_9"/>
<protein>
    <submittedName>
        <fullName evidence="2">ABC transporter subunit</fullName>
    </submittedName>
</protein>
<comment type="caution">
    <text evidence="2">The sequence shown here is derived from an EMBL/GenBank/DDBJ whole genome shotgun (WGS) entry which is preliminary data.</text>
</comment>
<feature type="transmembrane region" description="Helical" evidence="1">
    <location>
        <begin position="101"/>
        <end position="118"/>
    </location>
</feature>
<feature type="transmembrane region" description="Helical" evidence="1">
    <location>
        <begin position="65"/>
        <end position="94"/>
    </location>
</feature>
<dbReference type="Proteomes" id="UP000003346">
    <property type="component" value="Unassembled WGS sequence"/>
</dbReference>
<sequence length="211" mass="23116">MNNFYVGMEMNNNKHWKIIDVILAALIGVIFGVLYFGFGLSWNAFVSLFTPLASFLSGHSLASSLSASLIAAQVTTAATTGLFMMAGPIAALILKKPGSAFLSNLIASVVEMVIGSAWGVLDIIWGIVQGAGIEAGFALTLYKKPRLGLWLSIVTGSIVSFVYHYFEKSYYKFDFAYVMILFLIWFLSILIFAGLMDLIIFKVLKKAKLVK</sequence>
<proteinExistence type="predicted"/>
<evidence type="ECO:0000313" key="2">
    <source>
        <dbReference type="EMBL" id="EAV39151.1"/>
    </source>
</evidence>
<feature type="transmembrane region" description="Helical" evidence="1">
    <location>
        <begin position="149"/>
        <end position="166"/>
    </location>
</feature>
<name>A0NK12_OENOE</name>
<dbReference type="InterPro" id="IPR017195">
    <property type="entry name" value="ABC_thiamin-permease_prd"/>
</dbReference>
<keyword evidence="1" id="KW-1133">Transmembrane helix</keyword>
<gene>
    <name evidence="2" type="ORF">OENOO_61028</name>
</gene>
<dbReference type="EMBL" id="AAUV01000056">
    <property type="protein sequence ID" value="EAV39151.1"/>
    <property type="molecule type" value="Genomic_DNA"/>
</dbReference>
<dbReference type="Pfam" id="PF09819">
    <property type="entry name" value="ABC_cobalt"/>
    <property type="match status" value="1"/>
</dbReference>
<keyword evidence="1" id="KW-0472">Membrane</keyword>
<feature type="transmembrane region" description="Helical" evidence="1">
    <location>
        <begin position="21"/>
        <end position="45"/>
    </location>
</feature>
<keyword evidence="1" id="KW-0812">Transmembrane</keyword>